<dbReference type="AlphaFoldDB" id="A0AAW0BCB2"/>
<accession>A0AAW0BCB2</accession>
<sequence>MHSERCSARFGSSDGGISIIEGKRRKLLLETQAEGGIKVIREKYLSLTREIGSGPEYFIHSGESKGRALIVKVFNRTADARKRLEATVELTKGLLHPNILRIEGISSEASSTQFIAYKHVHWMNAEGPLAAALKSDLTRSVNLGFKMVGGLSAGINHLHVQGISLEAMNASNFDVFLDVDDRFVMSINSSPLRDVNPSVRDTSSNRSWDIFNDLCRQVLSAANRVLHSELDRERFVSGYLTNREEEHNIERSPVDISPQPMPYPSSPPFLSPDSTVLESKTSTSSDSPSPPRREYVWRQISKENKSLAAVAAEIEFDLALNSLSLKRMALVDKYNVHRCAGYVREEITLASSLADSAVVTHDTPSPTEICPICCQAVGCNEKFSCRCGNRDPGCHPTIKCQHCKSNWSHVHCVGSSQPIICHFCSLVLSLAAAARSSKEPNFGLGRWTTAASASSETDDDTYASAAHFAHIQCKNNERLAGVPYWECRNWECRRTGRHLLTIS</sequence>
<name>A0AAW0BCB2_9AGAR</name>
<feature type="compositionally biased region" description="Pro residues" evidence="1">
    <location>
        <begin position="259"/>
        <end position="270"/>
    </location>
</feature>
<dbReference type="EMBL" id="JAWWNJ010000037">
    <property type="protein sequence ID" value="KAK7022499.1"/>
    <property type="molecule type" value="Genomic_DNA"/>
</dbReference>
<evidence type="ECO:0000256" key="1">
    <source>
        <dbReference type="SAM" id="MobiDB-lite"/>
    </source>
</evidence>
<dbReference type="Proteomes" id="UP001362999">
    <property type="component" value="Unassembled WGS sequence"/>
</dbReference>
<comment type="caution">
    <text evidence="2">The sequence shown here is derived from an EMBL/GenBank/DDBJ whole genome shotgun (WGS) entry which is preliminary data.</text>
</comment>
<organism evidence="2 3">
    <name type="scientific">Favolaschia claudopus</name>
    <dbReference type="NCBI Taxonomy" id="2862362"/>
    <lineage>
        <taxon>Eukaryota</taxon>
        <taxon>Fungi</taxon>
        <taxon>Dikarya</taxon>
        <taxon>Basidiomycota</taxon>
        <taxon>Agaricomycotina</taxon>
        <taxon>Agaricomycetes</taxon>
        <taxon>Agaricomycetidae</taxon>
        <taxon>Agaricales</taxon>
        <taxon>Marasmiineae</taxon>
        <taxon>Mycenaceae</taxon>
        <taxon>Favolaschia</taxon>
    </lineage>
</organism>
<dbReference type="SUPFAM" id="SSF56112">
    <property type="entry name" value="Protein kinase-like (PK-like)"/>
    <property type="match status" value="1"/>
</dbReference>
<evidence type="ECO:0000313" key="2">
    <source>
        <dbReference type="EMBL" id="KAK7022499.1"/>
    </source>
</evidence>
<gene>
    <name evidence="2" type="ORF">R3P38DRAFT_2710462</name>
</gene>
<evidence type="ECO:0008006" key="4">
    <source>
        <dbReference type="Google" id="ProtNLM"/>
    </source>
</evidence>
<feature type="region of interest" description="Disordered" evidence="1">
    <location>
        <begin position="246"/>
        <end position="293"/>
    </location>
</feature>
<protein>
    <recommendedName>
        <fullName evidence="4">Protein kinase domain-containing protein</fullName>
    </recommendedName>
</protein>
<evidence type="ECO:0000313" key="3">
    <source>
        <dbReference type="Proteomes" id="UP001362999"/>
    </source>
</evidence>
<dbReference type="InterPro" id="IPR011009">
    <property type="entry name" value="Kinase-like_dom_sf"/>
</dbReference>
<dbReference type="Gene3D" id="1.10.510.10">
    <property type="entry name" value="Transferase(Phosphotransferase) domain 1"/>
    <property type="match status" value="1"/>
</dbReference>
<keyword evidence="3" id="KW-1185">Reference proteome</keyword>
<proteinExistence type="predicted"/>
<reference evidence="2 3" key="1">
    <citation type="journal article" date="2024" name="J Genomics">
        <title>Draft genome sequencing and assembly of Favolaschia claudopus CIRM-BRFM 2984 isolated from oak limbs.</title>
        <authorList>
            <person name="Navarro D."/>
            <person name="Drula E."/>
            <person name="Chaduli D."/>
            <person name="Cazenave R."/>
            <person name="Ahrendt S."/>
            <person name="Wang J."/>
            <person name="Lipzen A."/>
            <person name="Daum C."/>
            <person name="Barry K."/>
            <person name="Grigoriev I.V."/>
            <person name="Favel A."/>
            <person name="Rosso M.N."/>
            <person name="Martin F."/>
        </authorList>
    </citation>
    <scope>NUCLEOTIDE SEQUENCE [LARGE SCALE GENOMIC DNA]</scope>
    <source>
        <strain evidence="2 3">CIRM-BRFM 2984</strain>
    </source>
</reference>
<feature type="compositionally biased region" description="Low complexity" evidence="1">
    <location>
        <begin position="271"/>
        <end position="287"/>
    </location>
</feature>